<name>A0A195DZZ1_9HYME</name>
<dbReference type="AlphaFoldDB" id="A0A195DZZ1"/>
<sequence>MTSSYPPPVLVDEHRAFARAILKGPPVKREGAKPRRSSFVSTRGSSVHVPTTCFCIYNLVSKKDERGEEANQTGLSQWRTLNARDRRGRYSSNFYSNNKRDSLKR</sequence>
<accession>A0A195DZZ1</accession>
<dbReference type="Proteomes" id="UP000078492">
    <property type="component" value="Unassembled WGS sequence"/>
</dbReference>
<evidence type="ECO:0000313" key="2">
    <source>
        <dbReference type="Proteomes" id="UP000078492"/>
    </source>
</evidence>
<organism evidence="1 2">
    <name type="scientific">Trachymyrmex cornetzi</name>
    <dbReference type="NCBI Taxonomy" id="471704"/>
    <lineage>
        <taxon>Eukaryota</taxon>
        <taxon>Metazoa</taxon>
        <taxon>Ecdysozoa</taxon>
        <taxon>Arthropoda</taxon>
        <taxon>Hexapoda</taxon>
        <taxon>Insecta</taxon>
        <taxon>Pterygota</taxon>
        <taxon>Neoptera</taxon>
        <taxon>Endopterygota</taxon>
        <taxon>Hymenoptera</taxon>
        <taxon>Apocrita</taxon>
        <taxon>Aculeata</taxon>
        <taxon>Formicoidea</taxon>
        <taxon>Formicidae</taxon>
        <taxon>Myrmicinae</taxon>
        <taxon>Trachymyrmex</taxon>
    </lineage>
</organism>
<evidence type="ECO:0000313" key="1">
    <source>
        <dbReference type="EMBL" id="KYN18272.1"/>
    </source>
</evidence>
<reference evidence="1 2" key="1">
    <citation type="submission" date="2015-09" db="EMBL/GenBank/DDBJ databases">
        <title>Trachymyrmex cornetzi WGS genome.</title>
        <authorList>
            <person name="Nygaard S."/>
            <person name="Hu H."/>
            <person name="Boomsma J."/>
            <person name="Zhang G."/>
        </authorList>
    </citation>
    <scope>NUCLEOTIDE SEQUENCE [LARGE SCALE GENOMIC DNA]</scope>
    <source>
        <strain evidence="1">Tcor2-1</strain>
        <tissue evidence="1">Whole body</tissue>
    </source>
</reference>
<proteinExistence type="predicted"/>
<keyword evidence="2" id="KW-1185">Reference proteome</keyword>
<protein>
    <submittedName>
        <fullName evidence="1">Uncharacterized protein</fullName>
    </submittedName>
</protein>
<gene>
    <name evidence="1" type="ORF">ALC57_09379</name>
</gene>
<dbReference type="EMBL" id="KQ979999">
    <property type="protein sequence ID" value="KYN18272.1"/>
    <property type="molecule type" value="Genomic_DNA"/>
</dbReference>